<organism evidence="2 3">
    <name type="scientific">Candidozyma duobushaemuli</name>
    <dbReference type="NCBI Taxonomy" id="1231522"/>
    <lineage>
        <taxon>Eukaryota</taxon>
        <taxon>Fungi</taxon>
        <taxon>Dikarya</taxon>
        <taxon>Ascomycota</taxon>
        <taxon>Saccharomycotina</taxon>
        <taxon>Pichiomycetes</taxon>
        <taxon>Metschnikowiaceae</taxon>
        <taxon>Candidozyma</taxon>
    </lineage>
</organism>
<proteinExistence type="predicted"/>
<evidence type="ECO:0000256" key="1">
    <source>
        <dbReference type="SAM" id="MobiDB-lite"/>
    </source>
</evidence>
<name>A0A2V1ADQ7_9ASCO</name>
<protein>
    <submittedName>
        <fullName evidence="2">Uncharacterized protein</fullName>
    </submittedName>
</protein>
<gene>
    <name evidence="2" type="ORF">CXQ87_005270</name>
</gene>
<feature type="region of interest" description="Disordered" evidence="1">
    <location>
        <begin position="39"/>
        <end position="61"/>
    </location>
</feature>
<dbReference type="RefSeq" id="XP_025335931.1">
    <property type="nucleotide sequence ID" value="XM_025483696.1"/>
</dbReference>
<keyword evidence="3" id="KW-1185">Reference proteome</keyword>
<dbReference type="EMBL" id="PKFP01000002">
    <property type="protein sequence ID" value="PVH14991.1"/>
    <property type="molecule type" value="Genomic_DNA"/>
</dbReference>
<comment type="caution">
    <text evidence="2">The sequence shown here is derived from an EMBL/GenBank/DDBJ whole genome shotgun (WGS) entry which is preliminary data.</text>
</comment>
<accession>A0A2V1ADQ7</accession>
<evidence type="ECO:0000313" key="3">
    <source>
        <dbReference type="Proteomes" id="UP000244406"/>
    </source>
</evidence>
<evidence type="ECO:0000313" key="2">
    <source>
        <dbReference type="EMBL" id="PVH14991.1"/>
    </source>
</evidence>
<dbReference type="VEuPathDB" id="FungiDB:CXQ87_005270"/>
<dbReference type="AlphaFoldDB" id="A0A2V1ADQ7"/>
<dbReference type="Proteomes" id="UP000244406">
    <property type="component" value="Unassembled WGS sequence"/>
</dbReference>
<dbReference type="GeneID" id="37005268"/>
<sequence>MPNNPPPIPGFFYDEERGRYFAITNGENRFNKRYTNNAVQAQDRRKRQDRRNKEHEKKLKKNLPLALNRQMTTPYNDPEGSVLASRLGETPFSYLPEIVSKLKNLKYLKRVDYAIHPYGFGSKGAENQVVFYEPSTRNTGTTPLPLEDYPLIPKGQSTTHEGTTFKGIKTESLEYIFFDSYTCPLQAINNQGTRYELNWDLIRTLGALDAFDDPDEICIFCWTVSADTIYIMTDFQILFLSLENFHLNQKPASALDMPVPQGHPEDALVDESGLSFIRGTKLCLVALDDYIFWDLTVEILQHFKYTRVVGEVKFVTFALITSQGVMVRELMIKEGEDSRWTGEGSMVSRQEHNNSMPIAFLYKSILVCEEDRGNFVAIDLKERRIERFECPAIRNLHLSEPHFEVIFHDNNMYLSTETTTFVFE</sequence>
<reference evidence="2 3" key="1">
    <citation type="submission" date="2017-12" db="EMBL/GenBank/DDBJ databases">
        <title>Genome Sequence of the Amphotericin B-resistant Candida duobushaemulonii strain, B09383.</title>
        <authorList>
            <person name="Chow N.A."/>
            <person name="Gade L."/>
            <person name="Batra D."/>
            <person name="Rowe L.A."/>
            <person name="Loparev V.N."/>
            <person name="Litvintseva A.P."/>
        </authorList>
    </citation>
    <scope>NUCLEOTIDE SEQUENCE [LARGE SCALE GENOMIC DNA]</scope>
    <source>
        <strain evidence="2 3">B09383</strain>
    </source>
</reference>